<dbReference type="Pfam" id="PF06325">
    <property type="entry name" value="PrmA"/>
    <property type="match status" value="1"/>
</dbReference>
<dbReference type="SUPFAM" id="SSF53335">
    <property type="entry name" value="S-adenosyl-L-methionine-dependent methyltransferases"/>
    <property type="match status" value="1"/>
</dbReference>
<evidence type="ECO:0008006" key="4">
    <source>
        <dbReference type="Google" id="ProtNLM"/>
    </source>
</evidence>
<protein>
    <recommendedName>
        <fullName evidence="4">Methyltransferase domain-containing protein</fullName>
    </recommendedName>
</protein>
<evidence type="ECO:0000256" key="1">
    <source>
        <dbReference type="ARBA" id="ARBA00022603"/>
    </source>
</evidence>
<reference evidence="3" key="1">
    <citation type="submission" date="2018-05" db="EMBL/GenBank/DDBJ databases">
        <authorList>
            <person name="Lanie J.A."/>
            <person name="Ng W.-L."/>
            <person name="Kazmierczak K.M."/>
            <person name="Andrzejewski T.M."/>
            <person name="Davidsen T.M."/>
            <person name="Wayne K.J."/>
            <person name="Tettelin H."/>
            <person name="Glass J.I."/>
            <person name="Rusch D."/>
            <person name="Podicherti R."/>
            <person name="Tsui H.-C.T."/>
            <person name="Winkler M.E."/>
        </authorList>
    </citation>
    <scope>NUCLEOTIDE SEQUENCE</scope>
</reference>
<proteinExistence type="predicted"/>
<evidence type="ECO:0000313" key="3">
    <source>
        <dbReference type="EMBL" id="SVD40572.1"/>
    </source>
</evidence>
<sequence length="160" mass="16896">PTTHMCLAEVENLMTLGANVLDLGTGSGILSIAAAMLGADKVVALDIDPSAVRIASENFRLNEVDNVATVSEGTLSVVQGPLGVFDLVVANIYSKVILEVAQALVANLSRQGRLVVSGIMTERSKEVERCFKDYGCAVLKKCIDGDWAMLVVGKIEYPGA</sequence>
<dbReference type="AlphaFoldDB" id="A0A382V255"/>
<dbReference type="Gene3D" id="3.40.50.150">
    <property type="entry name" value="Vaccinia Virus protein VP39"/>
    <property type="match status" value="1"/>
</dbReference>
<dbReference type="EMBL" id="UINC01148593">
    <property type="protein sequence ID" value="SVD40572.1"/>
    <property type="molecule type" value="Genomic_DNA"/>
</dbReference>
<evidence type="ECO:0000256" key="2">
    <source>
        <dbReference type="ARBA" id="ARBA00022679"/>
    </source>
</evidence>
<gene>
    <name evidence="3" type="ORF">METZ01_LOCUS393426</name>
</gene>
<name>A0A382V255_9ZZZZ</name>
<dbReference type="GO" id="GO:0008276">
    <property type="term" value="F:protein methyltransferase activity"/>
    <property type="evidence" value="ECO:0007669"/>
    <property type="project" value="TreeGrafter"/>
</dbReference>
<dbReference type="InterPro" id="IPR029063">
    <property type="entry name" value="SAM-dependent_MTases_sf"/>
</dbReference>
<dbReference type="GO" id="GO:0032259">
    <property type="term" value="P:methylation"/>
    <property type="evidence" value="ECO:0007669"/>
    <property type="project" value="UniProtKB-KW"/>
</dbReference>
<keyword evidence="1" id="KW-0489">Methyltransferase</keyword>
<dbReference type="InterPro" id="IPR050078">
    <property type="entry name" value="Ribosomal_L11_MeTrfase_PrmA"/>
</dbReference>
<feature type="non-terminal residue" evidence="3">
    <location>
        <position position="1"/>
    </location>
</feature>
<dbReference type="CDD" id="cd02440">
    <property type="entry name" value="AdoMet_MTases"/>
    <property type="match status" value="1"/>
</dbReference>
<dbReference type="PANTHER" id="PTHR43648">
    <property type="entry name" value="ELECTRON TRANSFER FLAVOPROTEIN BETA SUBUNIT LYSINE METHYLTRANSFERASE"/>
    <property type="match status" value="1"/>
</dbReference>
<organism evidence="3">
    <name type="scientific">marine metagenome</name>
    <dbReference type="NCBI Taxonomy" id="408172"/>
    <lineage>
        <taxon>unclassified sequences</taxon>
        <taxon>metagenomes</taxon>
        <taxon>ecological metagenomes</taxon>
    </lineage>
</organism>
<keyword evidence="2" id="KW-0808">Transferase</keyword>
<dbReference type="PANTHER" id="PTHR43648:SF1">
    <property type="entry name" value="ELECTRON TRANSFER FLAVOPROTEIN BETA SUBUNIT LYSINE METHYLTRANSFERASE"/>
    <property type="match status" value="1"/>
</dbReference>
<accession>A0A382V255</accession>